<dbReference type="Proteomes" id="UP000176186">
    <property type="component" value="Unassembled WGS sequence"/>
</dbReference>
<dbReference type="STRING" id="1798401.A2363_02855"/>
<keyword evidence="1" id="KW-0472">Membrane</keyword>
<feature type="transmembrane region" description="Helical" evidence="1">
    <location>
        <begin position="12"/>
        <end position="29"/>
    </location>
</feature>
<reference evidence="2 3" key="1">
    <citation type="journal article" date="2016" name="Nat. Commun.">
        <title>Thousands of microbial genomes shed light on interconnected biogeochemical processes in an aquifer system.</title>
        <authorList>
            <person name="Anantharaman K."/>
            <person name="Brown C.T."/>
            <person name="Hug L.A."/>
            <person name="Sharon I."/>
            <person name="Castelle C.J."/>
            <person name="Probst A.J."/>
            <person name="Thomas B.C."/>
            <person name="Singh A."/>
            <person name="Wilkins M.J."/>
            <person name="Karaoz U."/>
            <person name="Brodie E.L."/>
            <person name="Williams K.H."/>
            <person name="Hubbard S.S."/>
            <person name="Banfield J.F."/>
        </authorList>
    </citation>
    <scope>NUCLEOTIDE SEQUENCE [LARGE SCALE GENOMIC DNA]</scope>
</reference>
<keyword evidence="1" id="KW-1133">Transmembrane helix</keyword>
<organism evidence="2 3">
    <name type="scientific">Candidatus Gottesmanbacteria bacterium RIFOXYB1_FULL_47_11</name>
    <dbReference type="NCBI Taxonomy" id="1798401"/>
    <lineage>
        <taxon>Bacteria</taxon>
        <taxon>Candidatus Gottesmaniibacteriota</taxon>
    </lineage>
</organism>
<evidence type="ECO:0000313" key="3">
    <source>
        <dbReference type="Proteomes" id="UP000176186"/>
    </source>
</evidence>
<sequence>MNKSLKTFIGNSWKFISPIIYLLTWVLIVKLAQNLGLPIDGTFLFVSLVILFFGIISKSTSWAIGHEKFGIKGDSTSKKVEFCADGVGTIKIFDDDMESREKLMKVAGKIIEKLKS</sequence>
<comment type="caution">
    <text evidence="2">The sequence shown here is derived from an EMBL/GenBank/DDBJ whole genome shotgun (WGS) entry which is preliminary data.</text>
</comment>
<gene>
    <name evidence="2" type="ORF">A2363_02855</name>
</gene>
<feature type="transmembrane region" description="Helical" evidence="1">
    <location>
        <begin position="35"/>
        <end position="56"/>
    </location>
</feature>
<protein>
    <submittedName>
        <fullName evidence="2">Uncharacterized protein</fullName>
    </submittedName>
</protein>
<dbReference type="EMBL" id="MFKE01000016">
    <property type="protein sequence ID" value="OGG35327.1"/>
    <property type="molecule type" value="Genomic_DNA"/>
</dbReference>
<proteinExistence type="predicted"/>
<keyword evidence="1" id="KW-0812">Transmembrane</keyword>
<accession>A0A1F6BFN0</accession>
<evidence type="ECO:0000313" key="2">
    <source>
        <dbReference type="EMBL" id="OGG35327.1"/>
    </source>
</evidence>
<dbReference type="AlphaFoldDB" id="A0A1F6BFN0"/>
<evidence type="ECO:0000256" key="1">
    <source>
        <dbReference type="SAM" id="Phobius"/>
    </source>
</evidence>
<name>A0A1F6BFN0_9BACT</name>